<dbReference type="InterPro" id="IPR018119">
    <property type="entry name" value="Strictosidine_synth_cons-reg"/>
</dbReference>
<proteinExistence type="inferred from homology"/>
<dbReference type="Pfam" id="PF03088">
    <property type="entry name" value="Str_synth"/>
    <property type="match status" value="1"/>
</dbReference>
<evidence type="ECO:0000256" key="4">
    <source>
        <dbReference type="ARBA" id="ARBA00023180"/>
    </source>
</evidence>
<comment type="similarity">
    <text evidence="2">Belongs to the strictosidine synthase family.</text>
</comment>
<feature type="chain" id="PRO_5047079491" evidence="5">
    <location>
        <begin position="22"/>
        <end position="373"/>
    </location>
</feature>
<dbReference type="GeneID" id="115730763"/>
<gene>
    <name evidence="8" type="primary">LOC115730763</name>
</gene>
<evidence type="ECO:0000313" key="7">
    <source>
        <dbReference type="Proteomes" id="UP000827889"/>
    </source>
</evidence>
<sequence>MAPSKLGVVAAALAIAAVVLPLKPPARLLHPPPVPGAHDRLHASKVLPVAGAFGPESLAFDPSGGGPYTGVADGRILKWEGDERGWVDFAVTSSQRKECIRPFAPELEHVCGRPLGLRFDKKTGDLYIADAYFGLMVVGPDGGLATLVANEADGEPLRFTNDLDIDESEDVIYFTDSSTTFHRREFMNSCLSGDKTGRLMKYDKSNKELKVLLRGLAFANGVALSKDGLFLLVAETATCRISRLWLKGPNAGKFDIFAELPGYPDNIRRNSRGDFWVGLHAKEGPVARFLLSNSLIGNFALRLPISFQQLHSLFVGGKADAIAVKLGKEGEILEVVEDTEGKTVQFISEVEERDNKLWIGSVMRPFIAIFDLD</sequence>
<dbReference type="InterPro" id="IPR011042">
    <property type="entry name" value="6-blade_b-propeller_TolB-like"/>
</dbReference>
<evidence type="ECO:0000256" key="5">
    <source>
        <dbReference type="SAM" id="SignalP"/>
    </source>
</evidence>
<keyword evidence="3" id="KW-0926">Vacuole</keyword>
<dbReference type="GO" id="GO:0005773">
    <property type="term" value="C:vacuole"/>
    <property type="evidence" value="ECO:0007669"/>
    <property type="project" value="UniProtKB-SubCell"/>
</dbReference>
<dbReference type="KEGG" id="rarg:115730763"/>
<dbReference type="GO" id="GO:0016787">
    <property type="term" value="F:hydrolase activity"/>
    <property type="evidence" value="ECO:0007669"/>
    <property type="project" value="TreeGrafter"/>
</dbReference>
<feature type="signal peptide" evidence="5">
    <location>
        <begin position="1"/>
        <end position="21"/>
    </location>
</feature>
<dbReference type="AlphaFoldDB" id="A0A8B8N484"/>
<organism evidence="7 8">
    <name type="scientific">Rhodamnia argentea</name>
    <dbReference type="NCBI Taxonomy" id="178133"/>
    <lineage>
        <taxon>Eukaryota</taxon>
        <taxon>Viridiplantae</taxon>
        <taxon>Streptophyta</taxon>
        <taxon>Embryophyta</taxon>
        <taxon>Tracheophyta</taxon>
        <taxon>Spermatophyta</taxon>
        <taxon>Magnoliopsida</taxon>
        <taxon>eudicotyledons</taxon>
        <taxon>Gunneridae</taxon>
        <taxon>Pentapetalae</taxon>
        <taxon>rosids</taxon>
        <taxon>malvids</taxon>
        <taxon>Myrtales</taxon>
        <taxon>Myrtaceae</taxon>
        <taxon>Myrtoideae</taxon>
        <taxon>Myrteae</taxon>
        <taxon>Australasian group</taxon>
        <taxon>Rhodamnia</taxon>
    </lineage>
</organism>
<dbReference type="Proteomes" id="UP000827889">
    <property type="component" value="Chromosome 10"/>
</dbReference>
<dbReference type="Pfam" id="PF20067">
    <property type="entry name" value="SSL_N"/>
    <property type="match status" value="1"/>
</dbReference>
<keyword evidence="4" id="KW-0325">Glycoprotein</keyword>
<dbReference type="GO" id="GO:0012505">
    <property type="term" value="C:endomembrane system"/>
    <property type="evidence" value="ECO:0007669"/>
    <property type="project" value="TreeGrafter"/>
</dbReference>
<evidence type="ECO:0000256" key="3">
    <source>
        <dbReference type="ARBA" id="ARBA00022554"/>
    </source>
</evidence>
<accession>A0A8B8N484</accession>
<protein>
    <submittedName>
        <fullName evidence="8">Protein STRICTOSIDINE SYNTHASE-LIKE 10</fullName>
    </submittedName>
</protein>
<dbReference type="PANTHER" id="PTHR10426">
    <property type="entry name" value="STRICTOSIDINE SYNTHASE-RELATED"/>
    <property type="match status" value="1"/>
</dbReference>
<dbReference type="Gene3D" id="2.120.10.30">
    <property type="entry name" value="TolB, C-terminal domain"/>
    <property type="match status" value="1"/>
</dbReference>
<evidence type="ECO:0000256" key="2">
    <source>
        <dbReference type="ARBA" id="ARBA00009191"/>
    </source>
</evidence>
<reference evidence="8" key="1">
    <citation type="submission" date="2025-08" db="UniProtKB">
        <authorList>
            <consortium name="RefSeq"/>
        </authorList>
    </citation>
    <scope>IDENTIFICATION</scope>
    <source>
        <tissue evidence="8">Leaf</tissue>
    </source>
</reference>
<dbReference type="RefSeq" id="XP_030517232.2">
    <property type="nucleotide sequence ID" value="XM_030661372.2"/>
</dbReference>
<dbReference type="PANTHER" id="PTHR10426:SF69">
    <property type="entry name" value="PROTEIN STRICTOSIDINE SYNTHASE-LIKE 10"/>
    <property type="match status" value="1"/>
</dbReference>
<dbReference type="SUPFAM" id="SSF63829">
    <property type="entry name" value="Calcium-dependent phosphotriesterase"/>
    <property type="match status" value="1"/>
</dbReference>
<keyword evidence="7" id="KW-1185">Reference proteome</keyword>
<keyword evidence="5" id="KW-0732">Signal</keyword>
<evidence type="ECO:0000259" key="6">
    <source>
        <dbReference type="Pfam" id="PF03088"/>
    </source>
</evidence>
<feature type="domain" description="Strictosidine synthase conserved region" evidence="6">
    <location>
        <begin position="161"/>
        <end position="249"/>
    </location>
</feature>
<evidence type="ECO:0000313" key="8">
    <source>
        <dbReference type="RefSeq" id="XP_030517232.2"/>
    </source>
</evidence>
<evidence type="ECO:0000256" key="1">
    <source>
        <dbReference type="ARBA" id="ARBA00004116"/>
    </source>
</evidence>
<name>A0A8B8N484_9MYRT</name>
<comment type="subcellular location">
    <subcellularLocation>
        <location evidence="1">Vacuole</location>
    </subcellularLocation>
</comment>